<organism evidence="3">
    <name type="scientific">Cyprideis torosa</name>
    <dbReference type="NCBI Taxonomy" id="163714"/>
    <lineage>
        <taxon>Eukaryota</taxon>
        <taxon>Metazoa</taxon>
        <taxon>Ecdysozoa</taxon>
        <taxon>Arthropoda</taxon>
        <taxon>Crustacea</taxon>
        <taxon>Oligostraca</taxon>
        <taxon>Ostracoda</taxon>
        <taxon>Podocopa</taxon>
        <taxon>Podocopida</taxon>
        <taxon>Cytherocopina</taxon>
        <taxon>Cytheroidea</taxon>
        <taxon>Cytherideidae</taxon>
        <taxon>Cyprideis</taxon>
    </lineage>
</organism>
<dbReference type="GO" id="GO:0016020">
    <property type="term" value="C:membrane"/>
    <property type="evidence" value="ECO:0007669"/>
    <property type="project" value="UniProtKB-SubCell"/>
</dbReference>
<dbReference type="PANTHER" id="PTHR12372">
    <property type="entry name" value="PECANEX"/>
    <property type="match status" value="1"/>
</dbReference>
<feature type="region of interest" description="Disordered" evidence="2">
    <location>
        <begin position="854"/>
        <end position="882"/>
    </location>
</feature>
<feature type="compositionally biased region" description="Polar residues" evidence="2">
    <location>
        <begin position="896"/>
        <end position="905"/>
    </location>
</feature>
<evidence type="ECO:0000256" key="2">
    <source>
        <dbReference type="SAM" id="MobiDB-lite"/>
    </source>
</evidence>
<sequence>MPPLINEYKDTFITQQCFQTFLGGLSLMSPSVEAIAHYWCVIATCRVIVFFMPAIIGTVMMKNFGAADTDPLVRMGVTALAYFSLAFPLHVISVVLNLSRRRSSAVGDSSQPPLPPPAGDQPPTRPHGLKKEANAGGSVLKEVYFSVVPPRPSVLHSLVAPLLGAAVLAIATHVLSVNRIQQDTGFETGLCSLLVLTGWLDVALALHPLLGTPSREPSVFRSHDPFELEMFQRSIHLGAILGLHFVLLRFLYFPYLILFIPLLPVLWVMGTLPPLEALLHWIIEELLSLSGGTPRLEILSAAIDLIMTFGSCVTLAFLLWHLSPAPSVSVVCGSLASIALVLSRDVFVHPCAVFRLRIWSTSVPITLCAFLLPALPPLSLPPLSLSLLLLRVTLSALCTRPFLFSLCRNPAFCALSRCLGSLHSKSLVYRSLKLYADVEAFVLLWVVVSLQLQHPQPIISATDDPIWQDKLQAFWDLSILTSLLLILSQVKTESRSVVFLLDNPFILLLLVGVLRERLLGVVHKTGFAAALTLAALLHRKQRKSYMGRVVCESSSISLKRTTADWKTYEQPSEELRNTYCEDCILQDVPVTDATPMYIRVSLASVTHRPRRFWPLIYQPLPLARPHKNSPLRLSLPVRTVPDSIYYQQSLHKLTEHLRILCEFIGIRSGDHFLLRFEDRLVWVSVEEASSSAHLMLTWKGKESSHHLMLTWKGLELQATSCHAVEASVLDSIGENASKRATGCLCCRSESRVDLTRPRLGSESLPGLSSESTPGPLRNRDPEQQDTGPCLNQHFLYAGEPCGSFTVSVHTSARNVLTGLGLVEGAAGGLLHRYFLRAFLWLIVKRYCAAKEAQARADEKDAKAEEDDDVKSKKASRPLKETPLRAVAPPSPVELSAKSTPSSQGSGPVIGGRLVLPPIAKPSNVEPAKNNWVENEVLGFRIPTPSELPILVPFEFQVPFGFLTSSLLLIPVPFEFQTQVPFQFLISSLLLIPAPFEFQTQVPFQFLISSLLLIPAPFEFQTQVPFQFLIRRDED</sequence>
<feature type="region of interest" description="Disordered" evidence="2">
    <location>
        <begin position="889"/>
        <end position="908"/>
    </location>
</feature>
<keyword evidence="1" id="KW-0472">Membrane</keyword>
<reference evidence="3" key="1">
    <citation type="submission" date="2020-11" db="EMBL/GenBank/DDBJ databases">
        <authorList>
            <person name="Tran Van P."/>
        </authorList>
    </citation>
    <scope>NUCLEOTIDE SEQUENCE</scope>
</reference>
<comment type="similarity">
    <text evidence="1">Belongs to the pecanex family.</text>
</comment>
<comment type="subcellular location">
    <subcellularLocation>
        <location evidence="1">Membrane</location>
        <topology evidence="1">Multi-pass membrane protein</topology>
    </subcellularLocation>
</comment>
<feature type="transmembrane region" description="Helical" evidence="1">
    <location>
        <begin position="296"/>
        <end position="319"/>
    </location>
</feature>
<dbReference type="InterPro" id="IPR039797">
    <property type="entry name" value="Pecanex"/>
</dbReference>
<dbReference type="PANTHER" id="PTHR12372:SF6">
    <property type="entry name" value="PECANEX-LIKE PROTEIN 4"/>
    <property type="match status" value="1"/>
</dbReference>
<dbReference type="AlphaFoldDB" id="A0A7R8ZPC5"/>
<keyword evidence="1" id="KW-1133">Transmembrane helix</keyword>
<feature type="transmembrane region" description="Helical" evidence="1">
    <location>
        <begin position="354"/>
        <end position="375"/>
    </location>
</feature>
<feature type="compositionally biased region" description="Low complexity" evidence="2">
    <location>
        <begin position="760"/>
        <end position="776"/>
    </location>
</feature>
<dbReference type="OrthoDB" id="5979286at2759"/>
<comment type="caution">
    <text evidence="1">Lacks conserved residue(s) required for the propagation of feature annotation.</text>
</comment>
<feature type="region of interest" description="Disordered" evidence="2">
    <location>
        <begin position="105"/>
        <end position="132"/>
    </location>
</feature>
<feature type="transmembrane region" description="Helical" evidence="1">
    <location>
        <begin position="252"/>
        <end position="275"/>
    </location>
</feature>
<dbReference type="EMBL" id="OB660884">
    <property type="protein sequence ID" value="CAD7226650.1"/>
    <property type="molecule type" value="Genomic_DNA"/>
</dbReference>
<feature type="compositionally biased region" description="Pro residues" evidence="2">
    <location>
        <begin position="112"/>
        <end position="125"/>
    </location>
</feature>
<evidence type="ECO:0000256" key="1">
    <source>
        <dbReference type="RuleBase" id="RU367089"/>
    </source>
</evidence>
<feature type="transmembrane region" description="Helical" evidence="1">
    <location>
        <begin position="36"/>
        <end position="60"/>
    </location>
</feature>
<accession>A0A7R8ZPC5</accession>
<protein>
    <recommendedName>
        <fullName evidence="1">Pecanex-like protein</fullName>
    </recommendedName>
</protein>
<name>A0A7R8ZPC5_9CRUS</name>
<feature type="transmembrane region" description="Helical" evidence="1">
    <location>
        <begin position="189"/>
        <end position="210"/>
    </location>
</feature>
<feature type="transmembrane region" description="Helical" evidence="1">
    <location>
        <begin position="154"/>
        <end position="177"/>
    </location>
</feature>
<keyword evidence="1" id="KW-0812">Transmembrane</keyword>
<proteinExistence type="inferred from homology"/>
<evidence type="ECO:0000313" key="3">
    <source>
        <dbReference type="EMBL" id="CAD7226650.1"/>
    </source>
</evidence>
<feature type="transmembrane region" description="Helical" evidence="1">
    <location>
        <begin position="72"/>
        <end position="96"/>
    </location>
</feature>
<feature type="region of interest" description="Disordered" evidence="2">
    <location>
        <begin position="757"/>
        <end position="784"/>
    </location>
</feature>
<gene>
    <name evidence="3" type="ORF">CTOB1V02_LOCUS4566</name>
</gene>